<evidence type="ECO:0000313" key="2">
    <source>
        <dbReference type="Proteomes" id="UP001055072"/>
    </source>
</evidence>
<dbReference type="Proteomes" id="UP001055072">
    <property type="component" value="Unassembled WGS sequence"/>
</dbReference>
<keyword evidence="2" id="KW-1185">Reference proteome</keyword>
<dbReference type="EMBL" id="MU274901">
    <property type="protein sequence ID" value="KAI0093789.1"/>
    <property type="molecule type" value="Genomic_DNA"/>
</dbReference>
<evidence type="ECO:0000313" key="1">
    <source>
        <dbReference type="EMBL" id="KAI0093789.1"/>
    </source>
</evidence>
<reference evidence="1" key="1">
    <citation type="journal article" date="2021" name="Environ. Microbiol.">
        <title>Gene family expansions and transcriptome signatures uncover fungal adaptations to wood decay.</title>
        <authorList>
            <person name="Hage H."/>
            <person name="Miyauchi S."/>
            <person name="Viragh M."/>
            <person name="Drula E."/>
            <person name="Min B."/>
            <person name="Chaduli D."/>
            <person name="Navarro D."/>
            <person name="Favel A."/>
            <person name="Norest M."/>
            <person name="Lesage-Meessen L."/>
            <person name="Balint B."/>
            <person name="Merenyi Z."/>
            <person name="de Eugenio L."/>
            <person name="Morin E."/>
            <person name="Martinez A.T."/>
            <person name="Baldrian P."/>
            <person name="Stursova M."/>
            <person name="Martinez M.J."/>
            <person name="Novotny C."/>
            <person name="Magnuson J.K."/>
            <person name="Spatafora J.W."/>
            <person name="Maurice S."/>
            <person name="Pangilinan J."/>
            <person name="Andreopoulos W."/>
            <person name="LaButti K."/>
            <person name="Hundley H."/>
            <person name="Na H."/>
            <person name="Kuo A."/>
            <person name="Barry K."/>
            <person name="Lipzen A."/>
            <person name="Henrissat B."/>
            <person name="Riley R."/>
            <person name="Ahrendt S."/>
            <person name="Nagy L.G."/>
            <person name="Grigoriev I.V."/>
            <person name="Martin F."/>
            <person name="Rosso M.N."/>
        </authorList>
    </citation>
    <scope>NUCLEOTIDE SEQUENCE</scope>
    <source>
        <strain evidence="1">CBS 384.51</strain>
    </source>
</reference>
<accession>A0ACB8UI97</accession>
<comment type="caution">
    <text evidence="1">The sequence shown here is derived from an EMBL/GenBank/DDBJ whole genome shotgun (WGS) entry which is preliminary data.</text>
</comment>
<organism evidence="1 2">
    <name type="scientific">Irpex rosettiformis</name>
    <dbReference type="NCBI Taxonomy" id="378272"/>
    <lineage>
        <taxon>Eukaryota</taxon>
        <taxon>Fungi</taxon>
        <taxon>Dikarya</taxon>
        <taxon>Basidiomycota</taxon>
        <taxon>Agaricomycotina</taxon>
        <taxon>Agaricomycetes</taxon>
        <taxon>Polyporales</taxon>
        <taxon>Irpicaceae</taxon>
        <taxon>Irpex</taxon>
    </lineage>
</organism>
<gene>
    <name evidence="1" type="ORF">BDY19DRAFT_918960</name>
</gene>
<protein>
    <submittedName>
        <fullName evidence="1">Uncharacterized protein</fullName>
    </submittedName>
</protein>
<proteinExistence type="predicted"/>
<name>A0ACB8UI97_9APHY</name>
<sequence>MGTIAPREFLSRLKSLYPLRDALRGSDRVLRNPWYVVTAVAYGSSNRPETVPAVWQDALEDLKRAQTKEQKTGEAAHKEQLLLARRMREGLLKGGLLCGYSRAINSLVSLHEVMPEELRDKQTLRDPNTTMDEYVRNGEKLFHEMYHDTADKVQGLLDEIFPDMGWFSNTVGYGITYGATDVLTQVEISYILVAALIAMDTPRQIGWHLANAQHGGASLEEAQAIRQISIEVAEKAGVQWRSSIPEVNAA</sequence>